<protein>
    <recommendedName>
        <fullName evidence="2">Enoyl-CoA hydratase</fullName>
    </recommendedName>
</protein>
<dbReference type="InterPro" id="IPR029045">
    <property type="entry name" value="ClpP/crotonase-like_dom_sf"/>
</dbReference>
<dbReference type="CDD" id="cd06558">
    <property type="entry name" value="crotonase-like"/>
    <property type="match status" value="1"/>
</dbReference>
<organism evidence="1">
    <name type="scientific">uncultured bacterium AH6</name>
    <dbReference type="NCBI Taxonomy" id="104111"/>
    <lineage>
        <taxon>Bacteria</taxon>
        <taxon>environmental samples</taxon>
    </lineage>
</organism>
<evidence type="ECO:0008006" key="2">
    <source>
        <dbReference type="Google" id="ProtNLM"/>
    </source>
</evidence>
<evidence type="ECO:0000313" key="1">
    <source>
        <dbReference type="EMBL" id="AAD55930.1"/>
    </source>
</evidence>
<dbReference type="PANTHER" id="PTHR11941">
    <property type="entry name" value="ENOYL-COA HYDRATASE-RELATED"/>
    <property type="match status" value="1"/>
</dbReference>
<dbReference type="Gene3D" id="3.90.226.10">
    <property type="entry name" value="2-enoyl-CoA Hydratase, Chain A, domain 1"/>
    <property type="match status" value="1"/>
</dbReference>
<dbReference type="GO" id="GO:0003824">
    <property type="term" value="F:catalytic activity"/>
    <property type="evidence" value="ECO:0007669"/>
    <property type="project" value="UniProtKB-ARBA"/>
</dbReference>
<name>Q9RPT2_9BACT</name>
<accession>Q9RPT2</accession>
<sequence length="283" mass="31771">MGTIDLGTARVEARGEVGYVFMKHPRFLNAEDDETRGPLETAIDLVLLHPRLKMGVLRGDPVDHPKYAGRRIFSSGLNLTQLYHGKISYLFYLVRDLGLVHKLYRGLALEPHSLDGAETTLEKPWMAVVDGFAIGGGCQILLVVDYVIAAKGSYFNLPARKEGIIPGAANLRLPRFMGERMARQAILFDRSFQVDEPDARMLVNEVHPPEEIDEAVERAVANALGSGMVSASGNRKALRVQLEPLDTFRRYMATYAREQAYCHLSDQLIVNLERHWRARSRTL</sequence>
<dbReference type="PANTHER" id="PTHR11941:SF54">
    <property type="entry name" value="ENOYL-COA HYDRATASE, MITOCHONDRIAL"/>
    <property type="match status" value="1"/>
</dbReference>
<dbReference type="InterPro" id="IPR001753">
    <property type="entry name" value="Enoyl-CoA_hydra/iso"/>
</dbReference>
<dbReference type="GO" id="GO:0006635">
    <property type="term" value="P:fatty acid beta-oxidation"/>
    <property type="evidence" value="ECO:0007669"/>
    <property type="project" value="TreeGrafter"/>
</dbReference>
<dbReference type="Pfam" id="PF00378">
    <property type="entry name" value="ECH_1"/>
    <property type="match status" value="1"/>
</dbReference>
<dbReference type="SUPFAM" id="SSF52096">
    <property type="entry name" value="ClpP/crotonase"/>
    <property type="match status" value="1"/>
</dbReference>
<dbReference type="EMBL" id="AF148266">
    <property type="protein sequence ID" value="AAD55930.1"/>
    <property type="molecule type" value="Genomic_DNA"/>
</dbReference>
<proteinExistence type="predicted"/>
<reference evidence="1" key="1">
    <citation type="journal article" date="1999" name="Appl. Environ. Microbiol.">
        <title>Construction of environmental DNA libraries in Escherichia coli and screening for the presence of genes conferring utilization of 4-hydroxybutyrate.</title>
        <authorList>
            <person name="Henne A."/>
            <person name="Daniel R."/>
            <person name="Schmitz R.A."/>
            <person name="Gottschalk G."/>
        </authorList>
    </citation>
    <scope>NUCLEOTIDE SEQUENCE</scope>
</reference>
<dbReference type="AlphaFoldDB" id="Q9RPT2"/>